<evidence type="ECO:0000256" key="9">
    <source>
        <dbReference type="ARBA" id="ARBA00023173"/>
    </source>
</evidence>
<keyword evidence="11" id="KW-0868">Chloride</keyword>
<evidence type="ECO:0000256" key="2">
    <source>
        <dbReference type="ARBA" id="ARBA00009849"/>
    </source>
</evidence>
<keyword evidence="5 13" id="KW-0812">Transmembrane</keyword>
<dbReference type="InterPro" id="IPR006990">
    <property type="entry name" value="Tweety"/>
</dbReference>
<feature type="transmembrane region" description="Helical" evidence="13">
    <location>
        <begin position="107"/>
        <end position="130"/>
    </location>
</feature>
<proteinExistence type="inferred from homology"/>
<sequence>MTPFRDNAKTGCYPALSSFPDLPWGSLKKNAYFFHHSPNMPPPNPDDGFYPAPYIPCQDNEISDQYCPITELNSLPRYSWLTFSSVPSEFPTEFDPLPQEYMSGVGFYPSLIVVMTIIFGLVTFFYTFCCAKCSGRAAKEKVDKVTKRGPLVVLLIFLCLFAVSSIVGGMSVQEGLKLAVGYFDDLVDEFDELAKNGQELNNGAQDIQEQFDSYAATCSAASSFSNEISEYTSKITEFTADADTFPELLDGANESFQEYSTYAPIALGLPLVLVFLNVFLTTFACSTSCRKAMCTCRCLIYISNFLGIFSITLLGFFAAWEMGFGVFFSDFCINPNTNMVNMAEAFGTPSQVNITEYFVLCDGPNPMGELLVDADNALVAFKEGLESTIASPVNCAQNGAYDELISAIDTSRGAVDDLILGASCKNLNPHLQDLTYNSFCERFVPGVAAMSFSMLLTMVFLLPVVIVSRQFAERVVEEENGDQMELVGVGERNSEGGGNFAQAY</sequence>
<name>A0A9W7ASH1_9STRA</name>
<keyword evidence="3" id="KW-0813">Transport</keyword>
<comment type="similarity">
    <text evidence="2">Belongs to the tweety family.</text>
</comment>
<evidence type="ECO:0000256" key="10">
    <source>
        <dbReference type="ARBA" id="ARBA00023180"/>
    </source>
</evidence>
<evidence type="ECO:0000256" key="6">
    <source>
        <dbReference type="ARBA" id="ARBA00022989"/>
    </source>
</evidence>
<dbReference type="EMBL" id="BLQM01000182">
    <property type="protein sequence ID" value="GMH73120.1"/>
    <property type="molecule type" value="Genomic_DNA"/>
</dbReference>
<evidence type="ECO:0000256" key="11">
    <source>
        <dbReference type="ARBA" id="ARBA00023214"/>
    </source>
</evidence>
<feature type="transmembrane region" description="Helical" evidence="13">
    <location>
        <begin position="151"/>
        <end position="172"/>
    </location>
</feature>
<comment type="caution">
    <text evidence="14">The sequence shown here is derived from an EMBL/GenBank/DDBJ whole genome shotgun (WGS) entry which is preliminary data.</text>
</comment>
<evidence type="ECO:0000313" key="14">
    <source>
        <dbReference type="EMBL" id="GMH73120.1"/>
    </source>
</evidence>
<evidence type="ECO:0000256" key="12">
    <source>
        <dbReference type="ARBA" id="ARBA00023303"/>
    </source>
</evidence>
<evidence type="ECO:0000256" key="4">
    <source>
        <dbReference type="ARBA" id="ARBA00022475"/>
    </source>
</evidence>
<feature type="transmembrane region" description="Helical" evidence="13">
    <location>
        <begin position="298"/>
        <end position="320"/>
    </location>
</feature>
<keyword evidence="4" id="KW-1003">Cell membrane</keyword>
<gene>
    <name evidence="14" type="ORF">TL16_g06097</name>
</gene>
<evidence type="ECO:0000256" key="1">
    <source>
        <dbReference type="ARBA" id="ARBA00004651"/>
    </source>
</evidence>
<feature type="transmembrane region" description="Helical" evidence="13">
    <location>
        <begin position="265"/>
        <end position="286"/>
    </location>
</feature>
<dbReference type="AlphaFoldDB" id="A0A9W7ASH1"/>
<evidence type="ECO:0000256" key="7">
    <source>
        <dbReference type="ARBA" id="ARBA00023065"/>
    </source>
</evidence>
<protein>
    <submittedName>
        <fullName evidence="14">Uncharacterized protein</fullName>
    </submittedName>
</protein>
<dbReference type="GO" id="GO:0072320">
    <property type="term" value="F:volume-sensitive chloride channel activity"/>
    <property type="evidence" value="ECO:0007669"/>
    <property type="project" value="TreeGrafter"/>
</dbReference>
<dbReference type="Proteomes" id="UP001162640">
    <property type="component" value="Unassembled WGS sequence"/>
</dbReference>
<evidence type="ECO:0000256" key="3">
    <source>
        <dbReference type="ARBA" id="ARBA00022448"/>
    </source>
</evidence>
<evidence type="ECO:0000313" key="15">
    <source>
        <dbReference type="Proteomes" id="UP001162640"/>
    </source>
</evidence>
<keyword evidence="8 13" id="KW-0472">Membrane</keyword>
<keyword evidence="7" id="KW-0406">Ion transport</keyword>
<dbReference type="GO" id="GO:0005229">
    <property type="term" value="F:intracellularly calcium-gated chloride channel activity"/>
    <property type="evidence" value="ECO:0007669"/>
    <property type="project" value="TreeGrafter"/>
</dbReference>
<dbReference type="GO" id="GO:0005886">
    <property type="term" value="C:plasma membrane"/>
    <property type="evidence" value="ECO:0007669"/>
    <property type="project" value="UniProtKB-SubCell"/>
</dbReference>
<dbReference type="GO" id="GO:0034707">
    <property type="term" value="C:chloride channel complex"/>
    <property type="evidence" value="ECO:0007669"/>
    <property type="project" value="UniProtKB-KW"/>
</dbReference>
<evidence type="ECO:0000256" key="8">
    <source>
        <dbReference type="ARBA" id="ARBA00023136"/>
    </source>
</evidence>
<dbReference type="PANTHER" id="PTHR12424">
    <property type="entry name" value="TWEETY-RELATED"/>
    <property type="match status" value="1"/>
</dbReference>
<evidence type="ECO:0000256" key="5">
    <source>
        <dbReference type="ARBA" id="ARBA00022692"/>
    </source>
</evidence>
<dbReference type="PANTHER" id="PTHR12424:SF8">
    <property type="entry name" value="PROTEIN TWEETY"/>
    <property type="match status" value="1"/>
</dbReference>
<keyword evidence="6 13" id="KW-1133">Transmembrane helix</keyword>
<evidence type="ECO:0000256" key="13">
    <source>
        <dbReference type="SAM" id="Phobius"/>
    </source>
</evidence>
<keyword evidence="9" id="KW-0869">Chloride channel</keyword>
<reference evidence="15" key="1">
    <citation type="journal article" date="2023" name="Commun. Biol.">
        <title>Genome analysis of Parmales, the sister group of diatoms, reveals the evolutionary specialization of diatoms from phago-mixotrophs to photoautotrophs.</title>
        <authorList>
            <person name="Ban H."/>
            <person name="Sato S."/>
            <person name="Yoshikawa S."/>
            <person name="Yamada K."/>
            <person name="Nakamura Y."/>
            <person name="Ichinomiya M."/>
            <person name="Sato N."/>
            <person name="Blanc-Mathieu R."/>
            <person name="Endo H."/>
            <person name="Kuwata A."/>
            <person name="Ogata H."/>
        </authorList>
    </citation>
    <scope>NUCLEOTIDE SEQUENCE [LARGE SCALE GENOMIC DNA]</scope>
</reference>
<keyword evidence="12" id="KW-0407">Ion channel</keyword>
<comment type="subcellular location">
    <subcellularLocation>
        <location evidence="1">Cell membrane</location>
        <topology evidence="1">Multi-pass membrane protein</topology>
    </subcellularLocation>
</comment>
<keyword evidence="10" id="KW-0325">Glycoprotein</keyword>
<accession>A0A9W7ASH1</accession>
<dbReference type="Pfam" id="PF04906">
    <property type="entry name" value="Tweety"/>
    <property type="match status" value="1"/>
</dbReference>
<organism evidence="14 15">
    <name type="scientific">Triparma laevis f. inornata</name>
    <dbReference type="NCBI Taxonomy" id="1714386"/>
    <lineage>
        <taxon>Eukaryota</taxon>
        <taxon>Sar</taxon>
        <taxon>Stramenopiles</taxon>
        <taxon>Ochrophyta</taxon>
        <taxon>Bolidophyceae</taxon>
        <taxon>Parmales</taxon>
        <taxon>Triparmaceae</taxon>
        <taxon>Triparma</taxon>
    </lineage>
</organism>
<feature type="transmembrane region" description="Helical" evidence="13">
    <location>
        <begin position="443"/>
        <end position="467"/>
    </location>
</feature>